<evidence type="ECO:0000256" key="1">
    <source>
        <dbReference type="ARBA" id="ARBA00001974"/>
    </source>
</evidence>
<dbReference type="SUPFAM" id="SSF56645">
    <property type="entry name" value="Acyl-CoA dehydrogenase NM domain-like"/>
    <property type="match status" value="1"/>
</dbReference>
<dbReference type="SUPFAM" id="SSF55856">
    <property type="entry name" value="Cytochrome b5-like heme/steroid binding domain"/>
    <property type="match status" value="1"/>
</dbReference>
<keyword evidence="5" id="KW-0479">Metal-binding</keyword>
<dbReference type="PROSITE" id="PS00191">
    <property type="entry name" value="CYTOCHROME_B5_1"/>
    <property type="match status" value="1"/>
</dbReference>
<dbReference type="InterPro" id="IPR006089">
    <property type="entry name" value="Acyl-CoA_DH_CS"/>
</dbReference>
<keyword evidence="7" id="KW-0560">Oxidoreductase</keyword>
<comment type="cofactor">
    <cofactor evidence="1">
        <name>FAD</name>
        <dbReference type="ChEBI" id="CHEBI:57692"/>
    </cofactor>
</comment>
<dbReference type="Gene3D" id="3.10.120.10">
    <property type="entry name" value="Cytochrome b5-like heme/steroid binding domain"/>
    <property type="match status" value="1"/>
</dbReference>
<keyword evidence="11" id="KW-1185">Reference proteome</keyword>
<gene>
    <name evidence="10" type="ORF">OBBRIDRAFT_788317</name>
</gene>
<keyword evidence="8" id="KW-0408">Iron</keyword>
<dbReference type="Gene3D" id="1.20.140.10">
    <property type="entry name" value="Butyryl-CoA Dehydrogenase, subunit A, domain 3"/>
    <property type="match status" value="1"/>
</dbReference>
<dbReference type="InterPro" id="IPR006091">
    <property type="entry name" value="Acyl-CoA_Oxase/DH_mid-dom"/>
</dbReference>
<dbReference type="GO" id="GO:0020037">
    <property type="term" value="F:heme binding"/>
    <property type="evidence" value="ECO:0007669"/>
    <property type="project" value="InterPro"/>
</dbReference>
<evidence type="ECO:0000313" key="10">
    <source>
        <dbReference type="EMBL" id="OCH95428.1"/>
    </source>
</evidence>
<evidence type="ECO:0000259" key="9">
    <source>
        <dbReference type="PROSITE" id="PS50255"/>
    </source>
</evidence>
<dbReference type="InterPro" id="IPR046373">
    <property type="entry name" value="Acyl-CoA_Oxase/DH_mid-dom_sf"/>
</dbReference>
<dbReference type="GO" id="GO:0003995">
    <property type="term" value="F:acyl-CoA dehydrogenase activity"/>
    <property type="evidence" value="ECO:0007669"/>
    <property type="project" value="InterPro"/>
</dbReference>
<dbReference type="PANTHER" id="PTHR48083:SF28">
    <property type="entry name" value="ACYL-COA DEHYDROGENASE FAMILY PROTEIN (AFU_ORTHOLOGUE AFUA_6G10880)-RELATED"/>
    <property type="match status" value="1"/>
</dbReference>
<dbReference type="Pfam" id="PF00173">
    <property type="entry name" value="Cyt-b5"/>
    <property type="match status" value="1"/>
</dbReference>
<keyword evidence="4" id="KW-0285">Flavoprotein</keyword>
<name>A0A8E2DTC1_9APHY</name>
<reference evidence="10 11" key="1">
    <citation type="submission" date="2016-07" db="EMBL/GenBank/DDBJ databases">
        <title>Draft genome of the white-rot fungus Obba rivulosa 3A-2.</title>
        <authorList>
            <consortium name="DOE Joint Genome Institute"/>
            <person name="Miettinen O."/>
            <person name="Riley R."/>
            <person name="Acob R."/>
            <person name="Barry K."/>
            <person name="Cullen D."/>
            <person name="De Vries R."/>
            <person name="Hainaut M."/>
            <person name="Hatakka A."/>
            <person name="Henrissat B."/>
            <person name="Hilden K."/>
            <person name="Kuo R."/>
            <person name="Labutti K."/>
            <person name="Lipzen A."/>
            <person name="Makela M.R."/>
            <person name="Sandor L."/>
            <person name="Spatafora J.W."/>
            <person name="Grigoriev I.V."/>
            <person name="Hibbett D.S."/>
        </authorList>
    </citation>
    <scope>NUCLEOTIDE SEQUENCE [LARGE SCALE GENOMIC DNA]</scope>
    <source>
        <strain evidence="10 11">3A-2</strain>
    </source>
</reference>
<dbReference type="InterPro" id="IPR036250">
    <property type="entry name" value="AcylCo_DH-like_C"/>
</dbReference>
<sequence length="519" mass="57664">MATKEMKQFTRDEVAKHNKSDDLWIIIDAKVYDVSKFKGLHPGGASVFLVDEIPGQDATEAFYGLHRQEILEKPQYARLQIGTIQGEKSLVKGNVPGAISKVPYAEPSWLMEGYHSPYFTEGHKRFQRAVRKFVDEIIIPDAQAREEDGKRPSLSVVEKMAEVNMHAMRMGPGRHLKGLTLMGGIVKPEEFDYFHEMIINQEITRHGCRGYGDGLNAGAVIGLPPVMNFGAPALRDRVVKDVLSGKKFISLAISEAFAGSDVASLKTTAEKTEDGKFWIVNGTKKWITNGTFSDYFTVGCKTDGGLTVLLIERGEGVETKHIKTSYSATAGTAYIIFENVKVPVENTLGPEGDGIFVILSNFNHERWVMCCSSARAQRFIVEECLKWVNQRKAFGKPLHTQAVIRSKLAAMIARAETVQSWLENITYQMTNMNYKQQAKLLAGPIGLLKMYSTRCAQDTAQDAVQIFGGRGITKSGMGRYIEHYHRTVTFDSILGGAEDVLGDLGVRQAIRTMPKDARL</sequence>
<dbReference type="InterPro" id="IPR036400">
    <property type="entry name" value="Cyt_B5-like_heme/steroid_sf"/>
</dbReference>
<dbReference type="InterPro" id="IPR009100">
    <property type="entry name" value="AcylCoA_DH/oxidase_NM_dom_sf"/>
</dbReference>
<dbReference type="Pfam" id="PF00441">
    <property type="entry name" value="Acyl-CoA_dh_1"/>
    <property type="match status" value="1"/>
</dbReference>
<dbReference type="InterPro" id="IPR009075">
    <property type="entry name" value="AcylCo_DH/oxidase_C"/>
</dbReference>
<dbReference type="GO" id="GO:0046872">
    <property type="term" value="F:metal ion binding"/>
    <property type="evidence" value="ECO:0007669"/>
    <property type="project" value="UniProtKB-KW"/>
</dbReference>
<dbReference type="Pfam" id="PF02771">
    <property type="entry name" value="Acyl-CoA_dh_N"/>
    <property type="match status" value="1"/>
</dbReference>
<keyword evidence="3" id="KW-0349">Heme</keyword>
<accession>A0A8E2DTC1</accession>
<dbReference type="Gene3D" id="1.10.540.10">
    <property type="entry name" value="Acyl-CoA dehydrogenase/oxidase, N-terminal domain"/>
    <property type="match status" value="1"/>
</dbReference>
<dbReference type="GO" id="GO:0005737">
    <property type="term" value="C:cytoplasm"/>
    <property type="evidence" value="ECO:0007669"/>
    <property type="project" value="TreeGrafter"/>
</dbReference>
<dbReference type="Gene3D" id="2.40.110.10">
    <property type="entry name" value="Butyryl-CoA Dehydrogenase, subunit A, domain 2"/>
    <property type="match status" value="1"/>
</dbReference>
<dbReference type="Pfam" id="PF02770">
    <property type="entry name" value="Acyl-CoA_dh_M"/>
    <property type="match status" value="1"/>
</dbReference>
<evidence type="ECO:0000256" key="6">
    <source>
        <dbReference type="ARBA" id="ARBA00022827"/>
    </source>
</evidence>
<feature type="domain" description="Cytochrome b5 heme-binding" evidence="9">
    <location>
        <begin position="6"/>
        <end position="85"/>
    </location>
</feature>
<dbReference type="InterPro" id="IPR013786">
    <property type="entry name" value="AcylCoA_DH/ox_N"/>
</dbReference>
<dbReference type="PROSITE" id="PS00072">
    <property type="entry name" value="ACYL_COA_DH_1"/>
    <property type="match status" value="1"/>
</dbReference>
<protein>
    <submittedName>
        <fullName evidence="10">Acyl-CoA dehydrogenase NM domain-like protein</fullName>
    </submittedName>
</protein>
<dbReference type="AlphaFoldDB" id="A0A8E2DTC1"/>
<dbReference type="InterPro" id="IPR050741">
    <property type="entry name" value="Acyl-CoA_dehydrogenase"/>
</dbReference>
<evidence type="ECO:0000256" key="4">
    <source>
        <dbReference type="ARBA" id="ARBA00022630"/>
    </source>
</evidence>
<evidence type="ECO:0000256" key="8">
    <source>
        <dbReference type="ARBA" id="ARBA00023004"/>
    </source>
</evidence>
<dbReference type="InterPro" id="IPR018506">
    <property type="entry name" value="Cyt_B5_heme-BS"/>
</dbReference>
<dbReference type="GO" id="GO:0050660">
    <property type="term" value="F:flavin adenine dinucleotide binding"/>
    <property type="evidence" value="ECO:0007669"/>
    <property type="project" value="InterPro"/>
</dbReference>
<evidence type="ECO:0000256" key="5">
    <source>
        <dbReference type="ARBA" id="ARBA00022723"/>
    </source>
</evidence>
<dbReference type="GO" id="GO:0033539">
    <property type="term" value="P:fatty acid beta-oxidation using acyl-CoA dehydrogenase"/>
    <property type="evidence" value="ECO:0007669"/>
    <property type="project" value="TreeGrafter"/>
</dbReference>
<keyword evidence="6" id="KW-0274">FAD</keyword>
<dbReference type="OrthoDB" id="2588832at2759"/>
<dbReference type="PANTHER" id="PTHR48083">
    <property type="entry name" value="MEDIUM-CHAIN SPECIFIC ACYL-COA DEHYDROGENASE, MITOCHONDRIAL-RELATED"/>
    <property type="match status" value="1"/>
</dbReference>
<dbReference type="SMART" id="SM01117">
    <property type="entry name" value="Cyt-b5"/>
    <property type="match status" value="1"/>
</dbReference>
<dbReference type="InterPro" id="IPR001199">
    <property type="entry name" value="Cyt_B5-like_heme/steroid-bd"/>
</dbReference>
<dbReference type="PROSITE" id="PS50255">
    <property type="entry name" value="CYTOCHROME_B5_2"/>
    <property type="match status" value="1"/>
</dbReference>
<organism evidence="10 11">
    <name type="scientific">Obba rivulosa</name>
    <dbReference type="NCBI Taxonomy" id="1052685"/>
    <lineage>
        <taxon>Eukaryota</taxon>
        <taxon>Fungi</taxon>
        <taxon>Dikarya</taxon>
        <taxon>Basidiomycota</taxon>
        <taxon>Agaricomycotina</taxon>
        <taxon>Agaricomycetes</taxon>
        <taxon>Polyporales</taxon>
        <taxon>Gelatoporiaceae</taxon>
        <taxon>Obba</taxon>
    </lineage>
</organism>
<dbReference type="Proteomes" id="UP000250043">
    <property type="component" value="Unassembled WGS sequence"/>
</dbReference>
<evidence type="ECO:0000256" key="3">
    <source>
        <dbReference type="ARBA" id="ARBA00022617"/>
    </source>
</evidence>
<dbReference type="SUPFAM" id="SSF47203">
    <property type="entry name" value="Acyl-CoA dehydrogenase C-terminal domain-like"/>
    <property type="match status" value="1"/>
</dbReference>
<evidence type="ECO:0000256" key="7">
    <source>
        <dbReference type="ARBA" id="ARBA00023002"/>
    </source>
</evidence>
<evidence type="ECO:0000313" key="11">
    <source>
        <dbReference type="Proteomes" id="UP000250043"/>
    </source>
</evidence>
<dbReference type="InterPro" id="IPR037069">
    <property type="entry name" value="AcylCoA_DH/ox_N_sf"/>
</dbReference>
<evidence type="ECO:0000256" key="2">
    <source>
        <dbReference type="ARBA" id="ARBA00009347"/>
    </source>
</evidence>
<dbReference type="EMBL" id="KV722336">
    <property type="protein sequence ID" value="OCH95428.1"/>
    <property type="molecule type" value="Genomic_DNA"/>
</dbReference>
<proteinExistence type="inferred from homology"/>
<comment type="similarity">
    <text evidence="2">Belongs to the acyl-CoA dehydrogenase family.</text>
</comment>